<protein>
    <submittedName>
        <fullName evidence="1">Uncharacterized protein</fullName>
    </submittedName>
</protein>
<organism evidence="1 2">
    <name type="scientific">Protopolystoma xenopodis</name>
    <dbReference type="NCBI Taxonomy" id="117903"/>
    <lineage>
        <taxon>Eukaryota</taxon>
        <taxon>Metazoa</taxon>
        <taxon>Spiralia</taxon>
        <taxon>Lophotrochozoa</taxon>
        <taxon>Platyhelminthes</taxon>
        <taxon>Monogenea</taxon>
        <taxon>Polyopisthocotylea</taxon>
        <taxon>Polystomatidea</taxon>
        <taxon>Polystomatidae</taxon>
        <taxon>Protopolystoma</taxon>
    </lineage>
</organism>
<keyword evidence="2" id="KW-1185">Reference proteome</keyword>
<proteinExistence type="predicted"/>
<dbReference type="Proteomes" id="UP000784294">
    <property type="component" value="Unassembled WGS sequence"/>
</dbReference>
<evidence type="ECO:0000313" key="2">
    <source>
        <dbReference type="Proteomes" id="UP000784294"/>
    </source>
</evidence>
<reference evidence="1" key="1">
    <citation type="submission" date="2018-11" db="EMBL/GenBank/DDBJ databases">
        <authorList>
            <consortium name="Pathogen Informatics"/>
        </authorList>
    </citation>
    <scope>NUCLEOTIDE SEQUENCE</scope>
</reference>
<dbReference type="EMBL" id="CAAALY010039301">
    <property type="protein sequence ID" value="VEL18916.1"/>
    <property type="molecule type" value="Genomic_DNA"/>
</dbReference>
<sequence>MAIKLLERLRENDRRRQTFVQALKKDERERRKHMEDVIRQLKELNTKSFSR</sequence>
<evidence type="ECO:0000313" key="1">
    <source>
        <dbReference type="EMBL" id="VEL18916.1"/>
    </source>
</evidence>
<gene>
    <name evidence="1" type="ORF">PXEA_LOCUS12356</name>
</gene>
<name>A0A448WS69_9PLAT</name>
<dbReference type="AlphaFoldDB" id="A0A448WS69"/>
<comment type="caution">
    <text evidence="1">The sequence shown here is derived from an EMBL/GenBank/DDBJ whole genome shotgun (WGS) entry which is preliminary data.</text>
</comment>
<dbReference type="OrthoDB" id="6273527at2759"/>
<accession>A0A448WS69</accession>